<dbReference type="KEGG" id="psl:Psta_3211"/>
<dbReference type="HOGENOM" id="CLU_029960_1_0_0"/>
<keyword evidence="3" id="KW-0862">Zinc</keyword>
<keyword evidence="6" id="KW-0548">Nucleotidyltransferase</keyword>
<feature type="binding site" evidence="3">
    <location>
        <position position="52"/>
    </location>
    <ligand>
        <name>Zn(2+)</name>
        <dbReference type="ChEBI" id="CHEBI:29105"/>
    </ligand>
</feature>
<dbReference type="PANTHER" id="PTHR42763:SF2">
    <property type="entry name" value="ADP-GLUCOSE PHOSPHORYLASE"/>
    <property type="match status" value="1"/>
</dbReference>
<dbReference type="InterPro" id="IPR001937">
    <property type="entry name" value="GalP_UDPtransf1"/>
</dbReference>
<feature type="active site" description="Tele-UMP-histidine intermediate" evidence="2">
    <location>
        <position position="205"/>
    </location>
</feature>
<dbReference type="GO" id="GO:0008108">
    <property type="term" value="F:UDP-glucose:hexose-1-phosphate uridylyltransferase activity"/>
    <property type="evidence" value="ECO:0007669"/>
    <property type="project" value="UniProtKB-UniRule"/>
</dbReference>
<feature type="domain" description="DUF4921" evidence="5">
    <location>
        <begin position="151"/>
        <end position="362"/>
    </location>
</feature>
<dbReference type="Proteomes" id="UP000001887">
    <property type="component" value="Chromosome"/>
</dbReference>
<dbReference type="UniPathway" id="UPA00214"/>
<evidence type="ECO:0000313" key="7">
    <source>
        <dbReference type="Proteomes" id="UP000001887"/>
    </source>
</evidence>
<evidence type="ECO:0000256" key="4">
    <source>
        <dbReference type="SAM" id="MobiDB-lite"/>
    </source>
</evidence>
<sequence>MSPLESNSRVEPQYRQDPLSKRWVIIGGNRAARPNEFFEEAVRPTGLACPFCAGYEKQTPPALAEYRQTSLSSLAPDWDVRVVPNKFPAVVSDHPVPAPSVKPIPRKGTKSKGGSRGAGDAKGTILSPSNGPLRLSAPGFGQHEVIIESSRHVVSFTDLTPSEAELTLRAYRDRIRTLAADGRFRYVQIFKNVGPQAGASIEHSHSQLMALPTVPDVLAQELASCREHYQVSGQPLLSEIIEQELTAELRIVQRTENYVAFCPYASAFPFELWLAPRQTAARFEDLEDSELGELSRFLQDVIGRIESSLGRPSYNYFLHTQPFDTSRSDHYHWHIEIFPRLTKTAGFEWSTGCFINPTSPELAAEVLRASPRSAMEQSSSECSRFE</sequence>
<dbReference type="NCBIfam" id="TIGR00209">
    <property type="entry name" value="galT_1"/>
    <property type="match status" value="1"/>
</dbReference>
<protein>
    <recommendedName>
        <fullName evidence="1">Galactose-1-phosphate uridylyltransferase</fullName>
        <ecNumber evidence="1">2.7.7.12</ecNumber>
    </recommendedName>
</protein>
<gene>
    <name evidence="6" type="ordered locus">Psta_3211</name>
</gene>
<accession>D2QX35</accession>
<organism evidence="6 7">
    <name type="scientific">Pirellula staleyi (strain ATCC 27377 / DSM 6068 / ICPB 4128)</name>
    <name type="common">Pirella staleyi</name>
    <dbReference type="NCBI Taxonomy" id="530564"/>
    <lineage>
        <taxon>Bacteria</taxon>
        <taxon>Pseudomonadati</taxon>
        <taxon>Planctomycetota</taxon>
        <taxon>Planctomycetia</taxon>
        <taxon>Pirellulales</taxon>
        <taxon>Pirellulaceae</taxon>
        <taxon>Pirellula</taxon>
    </lineage>
</organism>
<dbReference type="PIRSF" id="PIRSF000808">
    <property type="entry name" value="GalT"/>
    <property type="match status" value="1"/>
</dbReference>
<dbReference type="GO" id="GO:0006012">
    <property type="term" value="P:galactose metabolic process"/>
    <property type="evidence" value="ECO:0007669"/>
    <property type="project" value="UniProtKB-UniRule"/>
</dbReference>
<dbReference type="EC" id="2.7.7.12" evidence="1"/>
<keyword evidence="6" id="KW-0808">Transferase</keyword>
<dbReference type="InterPro" id="IPR036265">
    <property type="entry name" value="HIT-like_sf"/>
</dbReference>
<reference evidence="6 7" key="1">
    <citation type="journal article" date="2009" name="Stand. Genomic Sci.">
        <title>Complete genome sequence of Pirellula staleyi type strain (ATCC 27377).</title>
        <authorList>
            <person name="Clum A."/>
            <person name="Tindall B.J."/>
            <person name="Sikorski J."/>
            <person name="Ivanova N."/>
            <person name="Mavrommatis K."/>
            <person name="Lucas S."/>
            <person name="Glavina del Rio T."/>
            <person name="Nolan M."/>
            <person name="Chen F."/>
            <person name="Tice H."/>
            <person name="Pitluck S."/>
            <person name="Cheng J.F."/>
            <person name="Chertkov O."/>
            <person name="Brettin T."/>
            <person name="Han C."/>
            <person name="Detter J.C."/>
            <person name="Kuske C."/>
            <person name="Bruce D."/>
            <person name="Goodwin L."/>
            <person name="Ovchinikova G."/>
            <person name="Pati A."/>
            <person name="Mikhailova N."/>
            <person name="Chen A."/>
            <person name="Palaniappan K."/>
            <person name="Land M."/>
            <person name="Hauser L."/>
            <person name="Chang Y.J."/>
            <person name="Jeffries C.D."/>
            <person name="Chain P."/>
            <person name="Rohde M."/>
            <person name="Goker M."/>
            <person name="Bristow J."/>
            <person name="Eisen J.A."/>
            <person name="Markowitz V."/>
            <person name="Hugenholtz P."/>
            <person name="Kyrpides N.C."/>
            <person name="Klenk H.P."/>
            <person name="Lapidus A."/>
        </authorList>
    </citation>
    <scope>NUCLEOTIDE SEQUENCE [LARGE SCALE GENOMIC DNA]</scope>
    <source>
        <strain evidence="7">ATCC 27377 / DSM 6068 / ICPB 4128</strain>
    </source>
</reference>
<dbReference type="EMBL" id="CP001848">
    <property type="protein sequence ID" value="ADB17875.1"/>
    <property type="molecule type" value="Genomic_DNA"/>
</dbReference>
<name>D2QX35_PIRSD</name>
<dbReference type="InterPro" id="IPR032576">
    <property type="entry name" value="DUF4921"/>
</dbReference>
<dbReference type="AlphaFoldDB" id="D2QX35"/>
<evidence type="ECO:0000313" key="6">
    <source>
        <dbReference type="EMBL" id="ADB17875.1"/>
    </source>
</evidence>
<dbReference type="InterPro" id="IPR053177">
    <property type="entry name" value="ADP-glucose_phosphorylase"/>
</dbReference>
<dbReference type="Gene3D" id="3.30.428.10">
    <property type="entry name" value="HIT-like"/>
    <property type="match status" value="2"/>
</dbReference>
<dbReference type="STRING" id="530564.Psta_3211"/>
<evidence type="ECO:0000256" key="2">
    <source>
        <dbReference type="PIRSR" id="PIRSR000808-1"/>
    </source>
</evidence>
<feature type="binding site" evidence="3">
    <location>
        <position position="152"/>
    </location>
    <ligand>
        <name>Zn(2+)</name>
        <dbReference type="ChEBI" id="CHEBI:29105"/>
    </ligand>
</feature>
<evidence type="ECO:0000259" key="5">
    <source>
        <dbReference type="Pfam" id="PF16268"/>
    </source>
</evidence>
<dbReference type="SUPFAM" id="SSF54197">
    <property type="entry name" value="HIT-like"/>
    <property type="match status" value="2"/>
</dbReference>
<keyword evidence="3" id="KW-0479">Metal-binding</keyword>
<evidence type="ECO:0000256" key="1">
    <source>
        <dbReference type="NCBIfam" id="TIGR00209"/>
    </source>
</evidence>
<feature type="region of interest" description="Disordered" evidence="4">
    <location>
        <begin position="94"/>
        <end position="132"/>
    </location>
</feature>
<feature type="binding site" evidence="3">
    <location>
        <position position="203"/>
    </location>
    <ligand>
        <name>Zn(2+)</name>
        <dbReference type="ChEBI" id="CHEBI:29105"/>
    </ligand>
</feature>
<evidence type="ECO:0000256" key="3">
    <source>
        <dbReference type="PIRSR" id="PIRSR000808-3"/>
    </source>
</evidence>
<comment type="cofactor">
    <cofactor evidence="3">
        <name>Zn(2+)</name>
        <dbReference type="ChEBI" id="CHEBI:29105"/>
    </cofactor>
    <text evidence="3">Binds 1 zinc ion per subunit.</text>
</comment>
<dbReference type="eggNOG" id="COG1085">
    <property type="taxonomic scope" value="Bacteria"/>
</dbReference>
<feature type="binding site" evidence="3">
    <location>
        <position position="49"/>
    </location>
    <ligand>
        <name>Zn(2+)</name>
        <dbReference type="ChEBI" id="CHEBI:29105"/>
    </ligand>
</feature>
<dbReference type="GO" id="GO:0008270">
    <property type="term" value="F:zinc ion binding"/>
    <property type="evidence" value="ECO:0007669"/>
    <property type="project" value="InterPro"/>
</dbReference>
<keyword evidence="7" id="KW-1185">Reference proteome</keyword>
<dbReference type="Pfam" id="PF16268">
    <property type="entry name" value="DUF4921"/>
    <property type="match status" value="1"/>
</dbReference>
<proteinExistence type="predicted"/>
<dbReference type="PANTHER" id="PTHR42763">
    <property type="entry name" value="ADP-GLUCOSE PHOSPHORYLASE"/>
    <property type="match status" value="1"/>
</dbReference>